<evidence type="ECO:0000256" key="1">
    <source>
        <dbReference type="SAM" id="MobiDB-lite"/>
    </source>
</evidence>
<organism evidence="2 3">
    <name type="scientific">Entomortierella chlamydospora</name>
    <dbReference type="NCBI Taxonomy" id="101097"/>
    <lineage>
        <taxon>Eukaryota</taxon>
        <taxon>Fungi</taxon>
        <taxon>Fungi incertae sedis</taxon>
        <taxon>Mucoromycota</taxon>
        <taxon>Mortierellomycotina</taxon>
        <taxon>Mortierellomycetes</taxon>
        <taxon>Mortierellales</taxon>
        <taxon>Mortierellaceae</taxon>
        <taxon>Entomortierella</taxon>
    </lineage>
</organism>
<dbReference type="AlphaFoldDB" id="A0A9P6N4H3"/>
<feature type="region of interest" description="Disordered" evidence="1">
    <location>
        <begin position="121"/>
        <end position="168"/>
    </location>
</feature>
<name>A0A9P6N4H3_9FUNG</name>
<dbReference type="EMBL" id="JAAAID010000003">
    <property type="protein sequence ID" value="KAG0024796.1"/>
    <property type="molecule type" value="Genomic_DNA"/>
</dbReference>
<evidence type="ECO:0000313" key="3">
    <source>
        <dbReference type="Proteomes" id="UP000703661"/>
    </source>
</evidence>
<gene>
    <name evidence="2" type="ORF">BGZ80_006069</name>
</gene>
<feature type="region of interest" description="Disordered" evidence="1">
    <location>
        <begin position="81"/>
        <end position="106"/>
    </location>
</feature>
<protein>
    <submittedName>
        <fullName evidence="2">Uncharacterized protein</fullName>
    </submittedName>
</protein>
<reference evidence="2" key="1">
    <citation type="journal article" date="2020" name="Fungal Divers.">
        <title>Resolving the Mortierellaceae phylogeny through synthesis of multi-gene phylogenetics and phylogenomics.</title>
        <authorList>
            <person name="Vandepol N."/>
            <person name="Liber J."/>
            <person name="Desiro A."/>
            <person name="Na H."/>
            <person name="Kennedy M."/>
            <person name="Barry K."/>
            <person name="Grigoriev I.V."/>
            <person name="Miller A.N."/>
            <person name="O'Donnell K."/>
            <person name="Stajich J.E."/>
            <person name="Bonito G."/>
        </authorList>
    </citation>
    <scope>NUCLEOTIDE SEQUENCE</scope>
    <source>
        <strain evidence="2">NRRL 2769</strain>
    </source>
</reference>
<comment type="caution">
    <text evidence="2">The sequence shown here is derived from an EMBL/GenBank/DDBJ whole genome shotgun (WGS) entry which is preliminary data.</text>
</comment>
<proteinExistence type="predicted"/>
<evidence type="ECO:0000313" key="2">
    <source>
        <dbReference type="EMBL" id="KAG0024796.1"/>
    </source>
</evidence>
<feature type="compositionally biased region" description="Acidic residues" evidence="1">
    <location>
        <begin position="81"/>
        <end position="91"/>
    </location>
</feature>
<sequence length="168" mass="18778">MAFGFDRTLLGSSKLLSRFISSHIPSVNSALVLLQWKSVVYDLTSGSVLDVDDEDIDGSCTGDILDDAEDDDESCVRYILDDDEDEVDSEVGEEKASDDGNVDDDGFWSSEYLREMKLQVENQQVENEDFSETDFPSSTPPREEKELGEYAFSSPTRPRTPIGSRQDL</sequence>
<dbReference type="Proteomes" id="UP000703661">
    <property type="component" value="Unassembled WGS sequence"/>
</dbReference>
<accession>A0A9P6N4H3</accession>
<keyword evidence="3" id="KW-1185">Reference proteome</keyword>